<gene>
    <name evidence="1" type="ORF">GCM10011352_05430</name>
</gene>
<protein>
    <recommendedName>
        <fullName evidence="3">Peptidase C39-like domain-containing protein</fullName>
    </recommendedName>
</protein>
<evidence type="ECO:0000313" key="1">
    <source>
        <dbReference type="EMBL" id="GGB82510.1"/>
    </source>
</evidence>
<accession>A0ABQ1K2N1</accession>
<dbReference type="RefSeq" id="WP_188745554.1">
    <property type="nucleotide sequence ID" value="NZ_BMIJ01000001.1"/>
</dbReference>
<organism evidence="1 2">
    <name type="scientific">Marinobacterium zhoushanense</name>
    <dbReference type="NCBI Taxonomy" id="1679163"/>
    <lineage>
        <taxon>Bacteria</taxon>
        <taxon>Pseudomonadati</taxon>
        <taxon>Pseudomonadota</taxon>
        <taxon>Gammaproteobacteria</taxon>
        <taxon>Oceanospirillales</taxon>
        <taxon>Oceanospirillaceae</taxon>
        <taxon>Marinobacterium</taxon>
    </lineage>
</organism>
<dbReference type="EMBL" id="BMIJ01000001">
    <property type="protein sequence ID" value="GGB82510.1"/>
    <property type="molecule type" value="Genomic_DNA"/>
</dbReference>
<dbReference type="Proteomes" id="UP000629025">
    <property type="component" value="Unassembled WGS sequence"/>
</dbReference>
<proteinExistence type="predicted"/>
<reference evidence="2" key="1">
    <citation type="journal article" date="2019" name="Int. J. Syst. Evol. Microbiol.">
        <title>The Global Catalogue of Microorganisms (GCM) 10K type strain sequencing project: providing services to taxonomists for standard genome sequencing and annotation.</title>
        <authorList>
            <consortium name="The Broad Institute Genomics Platform"/>
            <consortium name="The Broad Institute Genome Sequencing Center for Infectious Disease"/>
            <person name="Wu L."/>
            <person name="Ma J."/>
        </authorList>
    </citation>
    <scope>NUCLEOTIDE SEQUENCE [LARGE SCALE GENOMIC DNA]</scope>
    <source>
        <strain evidence="2">CGMCC 1.15341</strain>
    </source>
</reference>
<evidence type="ECO:0008006" key="3">
    <source>
        <dbReference type="Google" id="ProtNLM"/>
    </source>
</evidence>
<sequence length="194" mass="20936">MPRYSFAQTQAKSCGAVSVMVSMAELGVITAPEINAATEMKIWQNIWQAKKEESPIAYVANFFIGNGKKAQLYEDQARIVDLMDGNPDAMAQAYGAHRDQLASTGMTGQISALNASHFDNDARILLVVLIASTGQGHYLLARKDGGNIWVMNPDGGRDTQQPNLYAWTSGKVGSVANVGGVDYIFTGIFVRVTS</sequence>
<name>A0ABQ1K2N1_9GAMM</name>
<evidence type="ECO:0000313" key="2">
    <source>
        <dbReference type="Proteomes" id="UP000629025"/>
    </source>
</evidence>
<comment type="caution">
    <text evidence="1">The sequence shown here is derived from an EMBL/GenBank/DDBJ whole genome shotgun (WGS) entry which is preliminary data.</text>
</comment>
<keyword evidence="2" id="KW-1185">Reference proteome</keyword>